<dbReference type="AlphaFoldDB" id="A0A699JNW6"/>
<organism evidence="1">
    <name type="scientific">Tanacetum cinerariifolium</name>
    <name type="common">Dalmatian daisy</name>
    <name type="synonym">Chrysanthemum cinerariifolium</name>
    <dbReference type="NCBI Taxonomy" id="118510"/>
    <lineage>
        <taxon>Eukaryota</taxon>
        <taxon>Viridiplantae</taxon>
        <taxon>Streptophyta</taxon>
        <taxon>Embryophyta</taxon>
        <taxon>Tracheophyta</taxon>
        <taxon>Spermatophyta</taxon>
        <taxon>Magnoliopsida</taxon>
        <taxon>eudicotyledons</taxon>
        <taxon>Gunneridae</taxon>
        <taxon>Pentapetalae</taxon>
        <taxon>asterids</taxon>
        <taxon>campanulids</taxon>
        <taxon>Asterales</taxon>
        <taxon>Asteraceae</taxon>
        <taxon>Asteroideae</taxon>
        <taxon>Anthemideae</taxon>
        <taxon>Anthemidinae</taxon>
        <taxon>Tanacetum</taxon>
    </lineage>
</organism>
<sequence>LDNGVPYQLCDHICEMCRFKNEITTCSSDIDGFCNGGELPGMVRVGSMTYFQDHKCFGNFQELDYDVLVKLQECWWKINADEVAPFTRSESYGHEPYANMKTKKTRDPYLDINCISCNASNVKETQENQRYDESRDDPTFEPSVFKIRRFEMMKYSFNVDEEYIAIKEPEYLNHSKDSLDAYQELLCIINEGWIVTTIDEE</sequence>
<evidence type="ECO:0000313" key="1">
    <source>
        <dbReference type="EMBL" id="GFA48805.1"/>
    </source>
</evidence>
<proteinExistence type="predicted"/>
<accession>A0A699JNW6</accession>
<gene>
    <name evidence="1" type="ORF">Tci_620777</name>
</gene>
<dbReference type="EMBL" id="BKCJ010432764">
    <property type="protein sequence ID" value="GFA48805.1"/>
    <property type="molecule type" value="Genomic_DNA"/>
</dbReference>
<comment type="caution">
    <text evidence="1">The sequence shown here is derived from an EMBL/GenBank/DDBJ whole genome shotgun (WGS) entry which is preliminary data.</text>
</comment>
<feature type="non-terminal residue" evidence="1">
    <location>
        <position position="1"/>
    </location>
</feature>
<protein>
    <submittedName>
        <fullName evidence="1">Uncharacterized protein</fullName>
    </submittedName>
</protein>
<reference evidence="1" key="1">
    <citation type="journal article" date="2019" name="Sci. Rep.">
        <title>Draft genome of Tanacetum cinerariifolium, the natural source of mosquito coil.</title>
        <authorList>
            <person name="Yamashiro T."/>
            <person name="Shiraishi A."/>
            <person name="Satake H."/>
            <person name="Nakayama K."/>
        </authorList>
    </citation>
    <scope>NUCLEOTIDE SEQUENCE</scope>
</reference>
<name>A0A699JNW6_TANCI</name>